<dbReference type="RefSeq" id="WP_307255441.1">
    <property type="nucleotide sequence ID" value="NZ_JAUSTO010000023.1"/>
</dbReference>
<organism evidence="1 2">
    <name type="scientific">Moryella indoligenes</name>
    <dbReference type="NCBI Taxonomy" id="371674"/>
    <lineage>
        <taxon>Bacteria</taxon>
        <taxon>Bacillati</taxon>
        <taxon>Bacillota</taxon>
        <taxon>Clostridia</taxon>
        <taxon>Lachnospirales</taxon>
        <taxon>Lachnospiraceae</taxon>
        <taxon>Moryella</taxon>
    </lineage>
</organism>
<name>A0AAE4AMX2_9FIRM</name>
<gene>
    <name evidence="1" type="ORF">J2S20_002257</name>
</gene>
<dbReference type="EMBL" id="JAUSTO010000023">
    <property type="protein sequence ID" value="MDQ0153536.1"/>
    <property type="molecule type" value="Genomic_DNA"/>
</dbReference>
<dbReference type="AlphaFoldDB" id="A0AAE4AMX2"/>
<accession>A0AAE4AMX2</accession>
<reference evidence="1" key="1">
    <citation type="submission" date="2023-07" db="EMBL/GenBank/DDBJ databases">
        <title>Genomic Encyclopedia of Type Strains, Phase IV (KMG-IV): sequencing the most valuable type-strain genomes for metagenomic binning, comparative biology and taxonomic classification.</title>
        <authorList>
            <person name="Goeker M."/>
        </authorList>
    </citation>
    <scope>NUCLEOTIDE SEQUENCE</scope>
    <source>
        <strain evidence="1">DSM 19659</strain>
    </source>
</reference>
<dbReference type="InterPro" id="IPR010064">
    <property type="entry name" value="HK97-gp10_tail"/>
</dbReference>
<comment type="caution">
    <text evidence="1">The sequence shown here is derived from an EMBL/GenBank/DDBJ whole genome shotgun (WGS) entry which is preliminary data.</text>
</comment>
<dbReference type="Proteomes" id="UP001241537">
    <property type="component" value="Unassembled WGS sequence"/>
</dbReference>
<keyword evidence="2" id="KW-1185">Reference proteome</keyword>
<protein>
    <recommendedName>
        <fullName evidence="3">HK97 gp10 family phage protein</fullName>
    </recommendedName>
</protein>
<evidence type="ECO:0008006" key="3">
    <source>
        <dbReference type="Google" id="ProtNLM"/>
    </source>
</evidence>
<evidence type="ECO:0000313" key="2">
    <source>
        <dbReference type="Proteomes" id="UP001241537"/>
    </source>
</evidence>
<sequence length="142" mass="16084">MGDFTVKLSGLKELSDDMEKLISHYPDEVNKSMKKAAREWKKDCDAKMPDSYGTGKGHIKKNWKTETEKGDLGVITKVSVSNQGAHFHWVENGHRKFDFHGHDTGGFVPGKHYAEKTRAEYETKFPEMIQATADRLLKGSNL</sequence>
<proteinExistence type="predicted"/>
<dbReference type="Pfam" id="PF04883">
    <property type="entry name" value="HK97-gp10_like"/>
    <property type="match status" value="1"/>
</dbReference>
<evidence type="ECO:0000313" key="1">
    <source>
        <dbReference type="EMBL" id="MDQ0153536.1"/>
    </source>
</evidence>